<protein>
    <submittedName>
        <fullName evidence="1">Uncharacterized protein</fullName>
    </submittedName>
</protein>
<evidence type="ECO:0000313" key="1">
    <source>
        <dbReference type="EMBL" id="KAG5195479.1"/>
    </source>
</evidence>
<sequence>MELILALKFLSPLFLKEFASPCPNNQLLGLKSNDMTFIKKSKNVSNFIYLCYWQRDRKLSTSYPALQTLHKANNSVALITAVDRNRESVLVKSTFALCTLYRPALQLMLWCWIKPY</sequence>
<reference evidence="1 2" key="1">
    <citation type="submission" date="2020-12" db="EMBL/GenBank/DDBJ databases">
        <title>De novo assembly of Tibetan sheep genome.</title>
        <authorList>
            <person name="Li X."/>
        </authorList>
    </citation>
    <scope>NUCLEOTIDE SEQUENCE [LARGE SCALE GENOMIC DNA]</scope>
    <source>
        <tissue evidence="1">Heart</tissue>
    </source>
</reference>
<proteinExistence type="predicted"/>
<dbReference type="Proteomes" id="UP000664991">
    <property type="component" value="Unassembled WGS sequence"/>
</dbReference>
<dbReference type="AlphaFoldDB" id="A0A835ZN44"/>
<evidence type="ECO:0000313" key="2">
    <source>
        <dbReference type="Proteomes" id="UP000664991"/>
    </source>
</evidence>
<comment type="caution">
    <text evidence="1">The sequence shown here is derived from an EMBL/GenBank/DDBJ whole genome shotgun (WGS) entry which is preliminary data.</text>
</comment>
<organism evidence="1 2">
    <name type="scientific">Ovis aries</name>
    <name type="common">Sheep</name>
    <dbReference type="NCBI Taxonomy" id="9940"/>
    <lineage>
        <taxon>Eukaryota</taxon>
        <taxon>Metazoa</taxon>
        <taxon>Chordata</taxon>
        <taxon>Craniata</taxon>
        <taxon>Vertebrata</taxon>
        <taxon>Euteleostomi</taxon>
        <taxon>Mammalia</taxon>
        <taxon>Eutheria</taxon>
        <taxon>Laurasiatheria</taxon>
        <taxon>Artiodactyla</taxon>
        <taxon>Ruminantia</taxon>
        <taxon>Pecora</taxon>
        <taxon>Bovidae</taxon>
        <taxon>Caprinae</taxon>
        <taxon>Ovis</taxon>
    </lineage>
</organism>
<name>A0A835ZN44_SHEEP</name>
<accession>A0A835ZN44</accession>
<dbReference type="EMBL" id="JAEMGP010000024">
    <property type="protein sequence ID" value="KAG5195479.1"/>
    <property type="molecule type" value="Genomic_DNA"/>
</dbReference>
<gene>
    <name evidence="1" type="ORF">JEQ12_012768</name>
</gene>